<dbReference type="Proteomes" id="UP000005835">
    <property type="component" value="Unassembled WGS sequence"/>
</dbReference>
<accession>K1KKN8</accession>
<evidence type="ECO:0000313" key="2">
    <source>
        <dbReference type="Proteomes" id="UP000005835"/>
    </source>
</evidence>
<protein>
    <submittedName>
        <fullName evidence="1">Uncharacterized protein</fullName>
    </submittedName>
</protein>
<dbReference type="AlphaFoldDB" id="K1KKN8"/>
<keyword evidence="2" id="KW-1185">Reference proteome</keyword>
<dbReference type="PATRIC" id="fig|742823.3.peg.242"/>
<dbReference type="EMBL" id="ADMG01000007">
    <property type="protein sequence ID" value="EKB32239.1"/>
    <property type="molecule type" value="Genomic_DNA"/>
</dbReference>
<proteinExistence type="predicted"/>
<dbReference type="RefSeq" id="WP_005433338.1">
    <property type="nucleotide sequence ID" value="NZ_JH815513.1"/>
</dbReference>
<dbReference type="HOGENOM" id="CLU_2358628_0_0_4"/>
<comment type="caution">
    <text evidence="1">The sequence shown here is derived from an EMBL/GenBank/DDBJ whole genome shotgun (WGS) entry which is preliminary data.</text>
</comment>
<sequence>MQASQSAVASATLSTFNLPFVIRGLLSNSLSSAEAHSQALSLCQEARSILTMVFDATENPQVLSSYKDIQSSIATAAALIETAELVVSVTDENANE</sequence>
<name>K1KKN8_9BURK</name>
<reference evidence="1 2" key="1">
    <citation type="submission" date="2012-05" db="EMBL/GenBank/DDBJ databases">
        <title>The Genome Sequence of Sutterella wadsworthensis 2_1_59BFAA.</title>
        <authorList>
            <consortium name="The Broad Institute Genome Sequencing Platform"/>
            <person name="Earl A."/>
            <person name="Ward D."/>
            <person name="Feldgarden M."/>
            <person name="Gevers D."/>
            <person name="Daigneault M."/>
            <person name="Strauss J."/>
            <person name="Allen-Vercoe E."/>
            <person name="Walker B."/>
            <person name="Young S.K."/>
            <person name="Zeng Q."/>
            <person name="Gargeya S."/>
            <person name="Fitzgerald M."/>
            <person name="Haas B."/>
            <person name="Abouelleil A."/>
            <person name="Alvarado L."/>
            <person name="Arachchi H.M."/>
            <person name="Berlin A.M."/>
            <person name="Chapman S.B."/>
            <person name="Goldberg J."/>
            <person name="Griggs A."/>
            <person name="Gujja S."/>
            <person name="Hansen M."/>
            <person name="Howarth C."/>
            <person name="Imamovic A."/>
            <person name="Larimer J."/>
            <person name="McCowen C."/>
            <person name="Montmayeur A."/>
            <person name="Murphy C."/>
            <person name="Neiman D."/>
            <person name="Pearson M."/>
            <person name="Priest M."/>
            <person name="Roberts A."/>
            <person name="Saif S."/>
            <person name="Shea T."/>
            <person name="Sisk P."/>
            <person name="Sykes S."/>
            <person name="Wortman J."/>
            <person name="Nusbaum C."/>
            <person name="Birren B."/>
        </authorList>
    </citation>
    <scope>NUCLEOTIDE SEQUENCE [LARGE SCALE GENOMIC DNA]</scope>
    <source>
        <strain evidence="1 2">2_1_59BFAA</strain>
    </source>
</reference>
<evidence type="ECO:0000313" key="1">
    <source>
        <dbReference type="EMBL" id="EKB32239.1"/>
    </source>
</evidence>
<gene>
    <name evidence="1" type="ORF">HMPREF9465_00254</name>
</gene>
<organism evidence="1 2">
    <name type="scientific">Sutterella wadsworthensis 2_1_59BFAA</name>
    <dbReference type="NCBI Taxonomy" id="742823"/>
    <lineage>
        <taxon>Bacteria</taxon>
        <taxon>Pseudomonadati</taxon>
        <taxon>Pseudomonadota</taxon>
        <taxon>Betaproteobacteria</taxon>
        <taxon>Burkholderiales</taxon>
        <taxon>Sutterellaceae</taxon>
        <taxon>Sutterella</taxon>
    </lineage>
</organism>